<evidence type="ECO:0000256" key="1">
    <source>
        <dbReference type="SAM" id="MobiDB-lite"/>
    </source>
</evidence>
<organism evidence="2 3">
    <name type="scientific">Riccia sorocarpa</name>
    <dbReference type="NCBI Taxonomy" id="122646"/>
    <lineage>
        <taxon>Eukaryota</taxon>
        <taxon>Viridiplantae</taxon>
        <taxon>Streptophyta</taxon>
        <taxon>Embryophyta</taxon>
        <taxon>Marchantiophyta</taxon>
        <taxon>Marchantiopsida</taxon>
        <taxon>Marchantiidae</taxon>
        <taxon>Marchantiales</taxon>
        <taxon>Ricciaceae</taxon>
        <taxon>Riccia</taxon>
    </lineage>
</organism>
<name>A0ABD3GXX5_9MARC</name>
<proteinExistence type="predicted"/>
<feature type="region of interest" description="Disordered" evidence="1">
    <location>
        <begin position="53"/>
        <end position="80"/>
    </location>
</feature>
<dbReference type="AlphaFoldDB" id="A0ABD3GXX5"/>
<evidence type="ECO:0000313" key="2">
    <source>
        <dbReference type="EMBL" id="KAL3684108.1"/>
    </source>
</evidence>
<reference evidence="2 3" key="1">
    <citation type="submission" date="2024-09" db="EMBL/GenBank/DDBJ databases">
        <title>Chromosome-scale assembly of Riccia sorocarpa.</title>
        <authorList>
            <person name="Paukszto L."/>
        </authorList>
    </citation>
    <scope>NUCLEOTIDE SEQUENCE [LARGE SCALE GENOMIC DNA]</scope>
    <source>
        <strain evidence="2">LP-2024</strain>
        <tissue evidence="2">Aerial parts of the thallus</tissue>
    </source>
</reference>
<sequence length="282" mass="31318">MFSCVEEALVAKTRYIRGGFANIALLLNTKTLRNSRRASILHHQSESKVKVENAKRRSTIKVSNSSGRVGEVGSIGTEDHSKSKKVEIPNGELDTAWTEKDFIITIDYVAKECLLPNDGVMQRDIMKALVSDEEVEKCFGPKSGNKGRNGPKLNNCVGLPQSEVLHLFQVIDSHALGATFPRALYVERFLKNRINWDCLDEAPQNSSVILELTTVKLASLASYMPGFIELKDDIAVRKKLTAKLRDDIAALTEAIVGFRRDLNLANKSIAKVESKYKVENAN</sequence>
<dbReference type="EMBL" id="JBJQOH010000006">
    <property type="protein sequence ID" value="KAL3684108.1"/>
    <property type="molecule type" value="Genomic_DNA"/>
</dbReference>
<protein>
    <submittedName>
        <fullName evidence="2">Uncharacterized protein</fullName>
    </submittedName>
</protein>
<evidence type="ECO:0000313" key="3">
    <source>
        <dbReference type="Proteomes" id="UP001633002"/>
    </source>
</evidence>
<dbReference type="Proteomes" id="UP001633002">
    <property type="component" value="Unassembled WGS sequence"/>
</dbReference>
<comment type="caution">
    <text evidence="2">The sequence shown here is derived from an EMBL/GenBank/DDBJ whole genome shotgun (WGS) entry which is preliminary data.</text>
</comment>
<keyword evidence="3" id="KW-1185">Reference proteome</keyword>
<gene>
    <name evidence="2" type="ORF">R1sor_002130</name>
</gene>
<accession>A0ABD3GXX5</accession>